<protein>
    <submittedName>
        <fullName evidence="3">Uncharacterized protein</fullName>
    </submittedName>
</protein>
<evidence type="ECO:0000256" key="1">
    <source>
        <dbReference type="SAM" id="MobiDB-lite"/>
    </source>
</evidence>
<feature type="region of interest" description="Disordered" evidence="1">
    <location>
        <begin position="119"/>
        <end position="159"/>
    </location>
</feature>
<evidence type="ECO:0000256" key="2">
    <source>
        <dbReference type="SAM" id="SignalP"/>
    </source>
</evidence>
<feature type="region of interest" description="Disordered" evidence="1">
    <location>
        <begin position="44"/>
        <end position="96"/>
    </location>
</feature>
<reference evidence="4" key="1">
    <citation type="submission" date="2024-04" db="EMBL/GenBank/DDBJ databases">
        <authorList>
            <person name="Shaw F."/>
            <person name="Minotto A."/>
        </authorList>
    </citation>
    <scope>NUCLEOTIDE SEQUENCE [LARGE SCALE GENOMIC DNA]</scope>
</reference>
<feature type="compositionally biased region" description="Low complexity" evidence="1">
    <location>
        <begin position="201"/>
        <end position="223"/>
    </location>
</feature>
<keyword evidence="2" id="KW-0732">Signal</keyword>
<feature type="chain" id="PRO_5045076680" evidence="2">
    <location>
        <begin position="21"/>
        <end position="430"/>
    </location>
</feature>
<feature type="compositionally biased region" description="Low complexity" evidence="1">
    <location>
        <begin position="64"/>
        <end position="94"/>
    </location>
</feature>
<feature type="compositionally biased region" description="Low complexity" evidence="1">
    <location>
        <begin position="127"/>
        <end position="159"/>
    </location>
</feature>
<feature type="signal peptide" evidence="2">
    <location>
        <begin position="1"/>
        <end position="20"/>
    </location>
</feature>
<feature type="region of interest" description="Disordered" evidence="1">
    <location>
        <begin position="179"/>
        <end position="223"/>
    </location>
</feature>
<feature type="compositionally biased region" description="Low complexity" evidence="1">
    <location>
        <begin position="44"/>
        <end position="55"/>
    </location>
</feature>
<proteinExistence type="predicted"/>
<evidence type="ECO:0000313" key="4">
    <source>
        <dbReference type="Proteomes" id="UP001497453"/>
    </source>
</evidence>
<organism evidence="3 4">
    <name type="scientific">Somion occarium</name>
    <dbReference type="NCBI Taxonomy" id="3059160"/>
    <lineage>
        <taxon>Eukaryota</taxon>
        <taxon>Fungi</taxon>
        <taxon>Dikarya</taxon>
        <taxon>Basidiomycota</taxon>
        <taxon>Agaricomycotina</taxon>
        <taxon>Agaricomycetes</taxon>
        <taxon>Polyporales</taxon>
        <taxon>Cerrenaceae</taxon>
        <taxon>Somion</taxon>
    </lineage>
</organism>
<name>A0ABP1DDW6_9APHY</name>
<keyword evidence="4" id="KW-1185">Reference proteome</keyword>
<dbReference type="Proteomes" id="UP001497453">
    <property type="component" value="Chromosome 3"/>
</dbReference>
<sequence>MRLFTFLVISGLLAAIGVEARPIARGMPLVDRAAIGAGSFSAISSDDSTPSITGTATDALPSATDTITDSNPSSNSSLTDSSFPSPTDDIPSFSIFTDDPSTIVPSVTDSSVLASATIPPTDTVSATDPTITDPTDANSVDTNNDSVTATDSTTATDVSPTGSIVFVVPTPPPACLAKANNPSLVPSSTLSADPSQDTTFLDPSSTSSDISTTPTDSTLSATTDSVSATAAVASDNSSASSIASVTDSSALPVATDVTTTQPFVSVNSNNTNTKRIAQDDLPAVAQSWQDLCLVSGGDIFTDEPCVILAGINGINALLANADPCDQQDNADAMIDFAKSPGVTNSDALIANAIAYRKHPRNALDILDVIPSTPFCQKAPRNQELVGIVNDQLPGVDPGIFGGPQFGLVAFGDVSSCPLGTSPDVDTCGCV</sequence>
<evidence type="ECO:0000313" key="3">
    <source>
        <dbReference type="EMBL" id="CAL1705203.1"/>
    </source>
</evidence>
<dbReference type="EMBL" id="OZ037946">
    <property type="protein sequence ID" value="CAL1705203.1"/>
    <property type="molecule type" value="Genomic_DNA"/>
</dbReference>
<gene>
    <name evidence="3" type="ORF">GFSPODELE1_LOCUS5323</name>
</gene>
<feature type="compositionally biased region" description="Polar residues" evidence="1">
    <location>
        <begin position="180"/>
        <end position="199"/>
    </location>
</feature>
<accession>A0ABP1DDW6</accession>